<feature type="non-terminal residue" evidence="5">
    <location>
        <position position="2068"/>
    </location>
</feature>
<evidence type="ECO:0000259" key="4">
    <source>
        <dbReference type="Pfam" id="PF05295"/>
    </source>
</evidence>
<proteinExistence type="predicted"/>
<keyword evidence="2" id="KW-0812">Transmembrane</keyword>
<feature type="region of interest" description="Disordered" evidence="1">
    <location>
        <begin position="1698"/>
        <end position="1732"/>
    </location>
</feature>
<evidence type="ECO:0000313" key="6">
    <source>
        <dbReference type="Proteomes" id="UP000654075"/>
    </source>
</evidence>
<reference evidence="5" key="1">
    <citation type="submission" date="2021-02" db="EMBL/GenBank/DDBJ databases">
        <authorList>
            <person name="Dougan E. K."/>
            <person name="Rhodes N."/>
            <person name="Thang M."/>
            <person name="Chan C."/>
        </authorList>
    </citation>
    <scope>NUCLEOTIDE SEQUENCE</scope>
</reference>
<dbReference type="InterPro" id="IPR007959">
    <property type="entry name" value="Dino_Luciferase_N"/>
</dbReference>
<dbReference type="InterPro" id="IPR020719">
    <property type="entry name" value="RNA3'_term_phos_cycl-like_CS"/>
</dbReference>
<feature type="compositionally biased region" description="Basic and acidic residues" evidence="1">
    <location>
        <begin position="865"/>
        <end position="879"/>
    </location>
</feature>
<dbReference type="InterPro" id="IPR000228">
    <property type="entry name" value="RNA3'_term_phos_cyc"/>
</dbReference>
<dbReference type="InterPro" id="IPR036553">
    <property type="entry name" value="RPTC_insert"/>
</dbReference>
<dbReference type="Pfam" id="PF01137">
    <property type="entry name" value="RTC"/>
    <property type="match status" value="1"/>
</dbReference>
<dbReference type="InterPro" id="IPR037136">
    <property type="entry name" value="RNA3'_phos_cyclase_dom_sf"/>
</dbReference>
<gene>
    <name evidence="5" type="ORF">PGLA1383_LOCUS50937</name>
</gene>
<feature type="compositionally biased region" description="Basic and acidic residues" evidence="1">
    <location>
        <begin position="1715"/>
        <end position="1732"/>
    </location>
</feature>
<dbReference type="SUPFAM" id="SSF55205">
    <property type="entry name" value="EPT/RTPC-like"/>
    <property type="match status" value="1"/>
</dbReference>
<dbReference type="Gene3D" id="3.30.360.20">
    <property type="entry name" value="RNA 3'-terminal phosphate cyclase, insert domain"/>
    <property type="match status" value="1"/>
</dbReference>
<dbReference type="PANTHER" id="PTHR11096">
    <property type="entry name" value="RNA 3' TERMINAL PHOSPHATE CYCLASE"/>
    <property type="match status" value="1"/>
</dbReference>
<dbReference type="GO" id="GO:0006396">
    <property type="term" value="P:RNA processing"/>
    <property type="evidence" value="ECO:0007669"/>
    <property type="project" value="InterPro"/>
</dbReference>
<dbReference type="InterPro" id="IPR013792">
    <property type="entry name" value="RNA3'P_cycl/enolpyr_Trfase_a/b"/>
</dbReference>
<dbReference type="OrthoDB" id="25029at2759"/>
<dbReference type="Pfam" id="PF05295">
    <property type="entry name" value="Luciferase_N"/>
    <property type="match status" value="1"/>
</dbReference>
<feature type="domain" description="RNA 3'-terminal phosphate cyclase" evidence="3">
    <location>
        <begin position="1744"/>
        <end position="2054"/>
    </location>
</feature>
<dbReference type="Proteomes" id="UP000654075">
    <property type="component" value="Unassembled WGS sequence"/>
</dbReference>
<sequence>MLSQYEFATFAACIMGLWTLIVAMLVATACMCQRGSDCEAMWAALADAEWAALAEAEWAAACRADADEADELDSYNRCLETAAIEHAADLWEDHEFSRLRDEAFQWELDNSELWEWNPWHLACSDGLLHAMLWQTDTQLRRAATVEMPEPSIRTTDCGQWFEELGIRWPEDVAGLALAELREEFPQLNPEELVTLRRNMTADEAEDKFKNFLKEAMLEPEIITYMINDAGMKAIADFAGYFGVDDHEAGVKADILQKTSFADNRIQLSRLRVACLNAREATKTAASSKTGAAAEEWEATLDPAVREAQEAEFTAAYRIAFPPETSPAEHIYNRIYREFKRGNKHCEDLTRMRSAADVAAVLPQSLRKDLGGVSLAMNESMMALLSVRGADFAECFAYHEFVFAHVMAHLSLHKGNHSEAIQWFMRRDRQTRLAARQMYNEQKRPWGEALRRAREVNMAVLWTVAGSENPGAVMTGSASGSQEGWRERESAAGSPRTAAKRTRGADASMGSPQSAVTVKDCCPDWNGKKGCAPRQKNCPLNKRHVCSFQEADGSVCGIWQRNASGHAASAVRPADPPALEETEPEEQLYRMVTRGREVPREDMKKLFLVSCCDGIGAAYLAAAWFPVLTQELKAEADEEMQQMTKGHRPKATQVGDIANLEVEAIAALPGFVEADAVMITLKAPHLLAALAKFVELRDGLKQKCEETRKVFRWLVEEDGCRCQTEEHRVLISEALEAVPMFVHAADFGWCQNLRMYWGVAEHVPSNLEWADIYQPGDLVEDAMVLRWQLGDWPTEDFVATEVSAGGREVLRREETKTRGPKIPGTEWTPHYPRERIEMSDAPCPAPDREMIMGYPRGLIGQSEGAGRPDRTSGPHPSWVDHTRGAVWDVERRTPREKAEYETWWKDAMERIMPAGLPEHVATRAWQKFQQVEIDRCLRYNDWVGQKPERLAAGFGLDMAVLANKNLGRLAQQRRAPGCADMPTSIDKNVSGEERLKRALEMQRPFDKPSLVEQDLWFAMEGAARYGSQAMQWREGAFATLRQLARAVAQADEYCLGLRPVQHVVGMRPVFLAVTGAILRWPDRTLPSKLIFGFEVIGNIQPSGIFRKIEPEAQPAVAFLGPAAIDFVQTLMKDKRIHSLAEIIHAETVKERELGLAGPEMTKEECDRKWGRGRWRPIPRHVTHQNGKDRPIDDGKAGGHNEASVMEETIVVQRPDLPATIGAELRKLVLAIWGHIPWWFKVVAGTDDLWKGYRQNHCTEEHQAVTTITYVSPVTGLRVFVPMRGLNFGLKSVVVQFNRAPQFFCALARRVLIMMLEAYFDDSAQAELRCLAAQTKRLFFRLMKICGAEVGHAKTQPCRAIPKFLGTLTDFESLLTGWIGILPNPKSVKKARASRVEDLSELTLLTNLALAALGTRTWYEWVPALQNVSDPLSRDGWEDQTVKDKVSSGEWSPLELQVPWHLLMDRCNIVCGDRFWWAYGNALSQARGAETSVVQELNCLKKKSVLDKLGPEFSRPKYHDIPRAGLQPWVSFHRQPASECGSSSGLGGYCSTAATGQSPLSSQSIQNFGTAARAPWKAAWLTPPGPQPLMLAKLKQHLPQCSLRFAEHNVSYSTFAVRLGQNSFVEAKRAIQSSVNLTCVPSMFDFRHVSLAYILAECRHEAAGFVEQHKLKFEAEECPPRRLSVPHITYQDEEGKERHILIGGGSGSSSQARPSRKRQDSVDSEADSRPRKDARRELLQIDGSVLEGGGQILRMSGAYSALFTVPVHISKIRAGRKTPGLAAQHLESLRLVRDVSGGSLTNDFVRSCEVSLSPQRLEPGRFSADPGTAGSITLMVQAALFPLLFAGGDCMCDLRGGTDVSFSPPLDFLRRVLLPALRPMGVSFQVNCERRGFFPKGGGHVQLQVPRISGPLQPVDLSERGDPCIVEAHLYVTRPLVGSDERAAVDAVRGALGHLAPEVLVDFSVEPAPERAFKYWLDLVVETTSGARFHSGSEPKDLPAPGKGGGKGATVSGLFVAAASQAAKVLQAQLDSGAAVDSHLLDQLILPASLAAGRLVVVVTGCGQARQARQ</sequence>
<dbReference type="GO" id="GO:0003963">
    <property type="term" value="F:RNA-3'-phosphate cyclase activity"/>
    <property type="evidence" value="ECO:0007669"/>
    <property type="project" value="TreeGrafter"/>
</dbReference>
<feature type="domain" description="Dinoflagellate luciferase N-terminal" evidence="4">
    <location>
        <begin position="207"/>
        <end position="277"/>
    </location>
</feature>
<evidence type="ECO:0000256" key="2">
    <source>
        <dbReference type="SAM" id="Phobius"/>
    </source>
</evidence>
<keyword evidence="2" id="KW-1133">Transmembrane helix</keyword>
<evidence type="ECO:0000313" key="5">
    <source>
        <dbReference type="EMBL" id="CAE8635341.1"/>
    </source>
</evidence>
<comment type="caution">
    <text evidence="5">The sequence shown here is derived from an EMBL/GenBank/DDBJ whole genome shotgun (WGS) entry which is preliminary data.</text>
</comment>
<protein>
    <recommendedName>
        <fullName evidence="7">RNA 3'-terminal-phosphate cyclase (ATP)</fullName>
    </recommendedName>
</protein>
<dbReference type="EMBL" id="CAJNNV010031270">
    <property type="protein sequence ID" value="CAE8635341.1"/>
    <property type="molecule type" value="Genomic_DNA"/>
</dbReference>
<name>A0A813HCS1_POLGL</name>
<keyword evidence="2" id="KW-0472">Membrane</keyword>
<evidence type="ECO:0000259" key="3">
    <source>
        <dbReference type="Pfam" id="PF01137"/>
    </source>
</evidence>
<feature type="region of interest" description="Disordered" evidence="1">
    <location>
        <begin position="860"/>
        <end position="879"/>
    </location>
</feature>
<dbReference type="PANTHER" id="PTHR11096:SF0">
    <property type="entry name" value="RNA 3'-TERMINAL PHOSPHATE CYCLASE"/>
    <property type="match status" value="1"/>
</dbReference>
<feature type="region of interest" description="Disordered" evidence="1">
    <location>
        <begin position="471"/>
        <end position="515"/>
    </location>
</feature>
<evidence type="ECO:0000256" key="1">
    <source>
        <dbReference type="SAM" id="MobiDB-lite"/>
    </source>
</evidence>
<keyword evidence="6" id="KW-1185">Reference proteome</keyword>
<dbReference type="PROSITE" id="PS01287">
    <property type="entry name" value="RTC"/>
    <property type="match status" value="1"/>
</dbReference>
<accession>A0A813HCS1</accession>
<organism evidence="5 6">
    <name type="scientific">Polarella glacialis</name>
    <name type="common">Dinoflagellate</name>
    <dbReference type="NCBI Taxonomy" id="89957"/>
    <lineage>
        <taxon>Eukaryota</taxon>
        <taxon>Sar</taxon>
        <taxon>Alveolata</taxon>
        <taxon>Dinophyceae</taxon>
        <taxon>Suessiales</taxon>
        <taxon>Suessiaceae</taxon>
        <taxon>Polarella</taxon>
    </lineage>
</organism>
<feature type="transmembrane region" description="Helical" evidence="2">
    <location>
        <begin position="7"/>
        <end position="27"/>
    </location>
</feature>
<evidence type="ECO:0008006" key="7">
    <source>
        <dbReference type="Google" id="ProtNLM"/>
    </source>
</evidence>
<dbReference type="Gene3D" id="3.65.10.20">
    <property type="entry name" value="RNA 3'-terminal phosphate cyclase domain"/>
    <property type="match status" value="1"/>
</dbReference>
<dbReference type="InterPro" id="IPR023797">
    <property type="entry name" value="RNA3'_phos_cyclase_dom"/>
</dbReference>